<proteinExistence type="predicted"/>
<keyword evidence="2" id="KW-1185">Reference proteome</keyword>
<dbReference type="InterPro" id="IPR052564">
    <property type="entry name" value="N-acetyltrans/Recomb-assoc"/>
</dbReference>
<accession>G8BWK8</accession>
<sequence>MSIQLNITDDVDRAADVLNNAFSPSHCSDFIFKKFFNISLDEKCSRARIKAIIHYYTALYHDLDGGDIVEVNDFDAVALFSTPGKHLPPTLTGDAKFDKEFITDISKRKKEVIPEGVPYYYLFMIGRDLKGPHKKGSVKKIFETYKEKADKDNAAIVLESIADHATSVYEYFGFKNYLTYTIGKGEVNSKGEPDSTGEGFTVKLMFYHKDGEKVLRP</sequence>
<name>G8BWK8_TETPH</name>
<protein>
    <recommendedName>
        <fullName evidence="3">N-acetyltransferase domain-containing protein</fullName>
    </recommendedName>
</protein>
<dbReference type="HOGENOM" id="CLU_069195_0_0_1"/>
<dbReference type="eggNOG" id="ENOG502RYMB">
    <property type="taxonomic scope" value="Eukaryota"/>
</dbReference>
<dbReference type="PANTHER" id="PTHR43451:SF1">
    <property type="entry name" value="ACETYLTRANSFERASE"/>
    <property type="match status" value="1"/>
</dbReference>
<evidence type="ECO:0008006" key="3">
    <source>
        <dbReference type="Google" id="ProtNLM"/>
    </source>
</evidence>
<dbReference type="KEGG" id="tpf:TPHA_0H02560"/>
<dbReference type="Proteomes" id="UP000005666">
    <property type="component" value="Chromosome 8"/>
</dbReference>
<dbReference type="EMBL" id="HE612863">
    <property type="protein sequence ID" value="CCE64459.1"/>
    <property type="molecule type" value="Genomic_DNA"/>
</dbReference>
<dbReference type="RefSeq" id="XP_003686893.1">
    <property type="nucleotide sequence ID" value="XM_003686845.1"/>
</dbReference>
<dbReference type="OMA" id="YGVGEVN"/>
<dbReference type="PANTHER" id="PTHR43451">
    <property type="entry name" value="ACETYLTRANSFERASE (GNAT) FAMILY PROTEIN"/>
    <property type="match status" value="1"/>
</dbReference>
<dbReference type="GeneID" id="11534158"/>
<evidence type="ECO:0000313" key="2">
    <source>
        <dbReference type="Proteomes" id="UP000005666"/>
    </source>
</evidence>
<dbReference type="OrthoDB" id="410198at2759"/>
<evidence type="ECO:0000313" key="1">
    <source>
        <dbReference type="EMBL" id="CCE64459.1"/>
    </source>
</evidence>
<reference evidence="1 2" key="1">
    <citation type="journal article" date="2011" name="Proc. Natl. Acad. Sci. U.S.A.">
        <title>Evolutionary erosion of yeast sex chromosomes by mating-type switching accidents.</title>
        <authorList>
            <person name="Gordon J.L."/>
            <person name="Armisen D."/>
            <person name="Proux-Wera E."/>
            <person name="Oheigeartaigh S.S."/>
            <person name="Byrne K.P."/>
            <person name="Wolfe K.H."/>
        </authorList>
    </citation>
    <scope>NUCLEOTIDE SEQUENCE [LARGE SCALE GENOMIC DNA]</scope>
    <source>
        <strain evidence="2">ATCC 24235 / CBS 4417 / NBRC 1672 / NRRL Y-8282 / UCD 70-5</strain>
    </source>
</reference>
<dbReference type="Gene3D" id="3.40.630.30">
    <property type="match status" value="1"/>
</dbReference>
<dbReference type="AlphaFoldDB" id="G8BWK8"/>
<organism evidence="1 2">
    <name type="scientific">Tetrapisispora phaffii (strain ATCC 24235 / CBS 4417 / NBRC 1672 / NRRL Y-8282 / UCD 70-5)</name>
    <name type="common">Yeast</name>
    <name type="synonym">Fabospora phaffii</name>
    <dbReference type="NCBI Taxonomy" id="1071381"/>
    <lineage>
        <taxon>Eukaryota</taxon>
        <taxon>Fungi</taxon>
        <taxon>Dikarya</taxon>
        <taxon>Ascomycota</taxon>
        <taxon>Saccharomycotina</taxon>
        <taxon>Saccharomycetes</taxon>
        <taxon>Saccharomycetales</taxon>
        <taxon>Saccharomycetaceae</taxon>
        <taxon>Tetrapisispora</taxon>
    </lineage>
</organism>
<gene>
    <name evidence="1" type="primary">TPHA0H02560</name>
    <name evidence="1" type="ordered locus">TPHA_0H02560</name>
</gene>